<accession>A0A1Y1S611</accession>
<name>A0A1Y1S611_9MICR</name>
<comment type="caution">
    <text evidence="3">The sequence shown here is derived from an EMBL/GenBank/DDBJ whole genome shotgun (WGS) entry which is preliminary data.</text>
</comment>
<gene>
    <name evidence="3" type="ORF">ECANGB1_1459</name>
</gene>
<evidence type="ECO:0000313" key="3">
    <source>
        <dbReference type="EMBL" id="ORD93849.1"/>
    </source>
</evidence>
<proteinExistence type="predicted"/>
<keyword evidence="2" id="KW-0732">Signal</keyword>
<sequence length="311" mass="36542">MLYTLLIALLIPTIICAGKAKKTSKKKKKATPVVKQPDPPRKQPMIFDVSAKKYIDPSDKKDLKELKDTNATNKFTATDDGKGNITIRFNGDNFVPSLAYLYYKKSNKHHKNKHNFRLRFLDCFLTKLDFHERAFMFTAYITKDTTKMIRFIRDDALRIAGDNLTIRPENVKQAFSSDNFNYLDALYDVYKMSEFTLKTQIMIPKKCDLMVIYIKLFTKVSNTQYSPITVMLKKIVRTNKGWIKEEWKSSDESEFDYVDEMDEEDTTEDGDEMAHVEPEIVDSEEEQEEDTEIRKEEGRTSTRRYQLYWQQ</sequence>
<feature type="chain" id="PRO_5013254249" evidence="2">
    <location>
        <begin position="21"/>
        <end position="311"/>
    </location>
</feature>
<protein>
    <submittedName>
        <fullName evidence="3">Uncharacterized protein</fullName>
    </submittedName>
</protein>
<dbReference type="EMBL" id="LWDP01000043">
    <property type="protein sequence ID" value="ORD93849.1"/>
    <property type="molecule type" value="Genomic_DNA"/>
</dbReference>
<feature type="compositionally biased region" description="Acidic residues" evidence="1">
    <location>
        <begin position="256"/>
        <end position="271"/>
    </location>
</feature>
<keyword evidence="4" id="KW-1185">Reference proteome</keyword>
<feature type="signal peptide" evidence="2">
    <location>
        <begin position="1"/>
        <end position="20"/>
    </location>
</feature>
<reference evidence="3 4" key="1">
    <citation type="journal article" date="2017" name="Environ. Microbiol.">
        <title>Decay of the glycolytic pathway and adaptation to intranuclear parasitism within Enterocytozoonidae microsporidia.</title>
        <authorList>
            <person name="Wiredu Boakye D."/>
            <person name="Jaroenlak P."/>
            <person name="Prachumwat A."/>
            <person name="Williams T.A."/>
            <person name="Bateman K.S."/>
            <person name="Itsathitphaisarn O."/>
            <person name="Sritunyalucksana K."/>
            <person name="Paszkiewicz K.H."/>
            <person name="Moore K.A."/>
            <person name="Stentiford G.D."/>
            <person name="Williams B.A."/>
        </authorList>
    </citation>
    <scope>NUCLEOTIDE SEQUENCE [LARGE SCALE GENOMIC DNA]</scope>
    <source>
        <strain evidence="3 4">GB1</strain>
    </source>
</reference>
<evidence type="ECO:0000256" key="2">
    <source>
        <dbReference type="SAM" id="SignalP"/>
    </source>
</evidence>
<dbReference type="AlphaFoldDB" id="A0A1Y1S611"/>
<feature type="region of interest" description="Disordered" evidence="1">
    <location>
        <begin position="256"/>
        <end position="299"/>
    </location>
</feature>
<evidence type="ECO:0000256" key="1">
    <source>
        <dbReference type="SAM" id="MobiDB-lite"/>
    </source>
</evidence>
<dbReference type="Proteomes" id="UP000192639">
    <property type="component" value="Unassembled WGS sequence"/>
</dbReference>
<organism evidence="3 4">
    <name type="scientific">Enterospora canceri</name>
    <dbReference type="NCBI Taxonomy" id="1081671"/>
    <lineage>
        <taxon>Eukaryota</taxon>
        <taxon>Fungi</taxon>
        <taxon>Fungi incertae sedis</taxon>
        <taxon>Microsporidia</taxon>
        <taxon>Enterocytozoonidae</taxon>
        <taxon>Enterospora</taxon>
    </lineage>
</organism>
<feature type="compositionally biased region" description="Acidic residues" evidence="1">
    <location>
        <begin position="279"/>
        <end position="291"/>
    </location>
</feature>
<evidence type="ECO:0000313" key="4">
    <source>
        <dbReference type="Proteomes" id="UP000192639"/>
    </source>
</evidence>
<dbReference type="VEuPathDB" id="MicrosporidiaDB:ECANGB1_1459"/>